<dbReference type="CDD" id="cd00540">
    <property type="entry name" value="AAG"/>
    <property type="match status" value="1"/>
</dbReference>
<gene>
    <name evidence="6" type="ORF">F0Q34_12210</name>
</gene>
<dbReference type="OrthoDB" id="9794313at2"/>
<dbReference type="NCBIfam" id="NF002003">
    <property type="entry name" value="PRK00802.1-3"/>
    <property type="match status" value="1"/>
</dbReference>
<dbReference type="InterPro" id="IPR011034">
    <property type="entry name" value="Formyl_transferase-like_C_sf"/>
</dbReference>
<dbReference type="Pfam" id="PF02245">
    <property type="entry name" value="Pur_DNA_glyco"/>
    <property type="match status" value="1"/>
</dbReference>
<evidence type="ECO:0000256" key="4">
    <source>
        <dbReference type="ARBA" id="ARBA00023204"/>
    </source>
</evidence>
<name>A0A5B2TEF4_9PROT</name>
<keyword evidence="6" id="KW-0326">Glycosidase</keyword>
<dbReference type="SUPFAM" id="SSF50486">
    <property type="entry name" value="FMT C-terminal domain-like"/>
    <property type="match status" value="1"/>
</dbReference>
<keyword evidence="4 5" id="KW-0234">DNA repair</keyword>
<dbReference type="AlphaFoldDB" id="A0A5B2TEF4"/>
<keyword evidence="7" id="KW-1185">Reference proteome</keyword>
<evidence type="ECO:0000256" key="5">
    <source>
        <dbReference type="HAMAP-Rule" id="MF_00527"/>
    </source>
</evidence>
<dbReference type="Gene3D" id="3.10.300.10">
    <property type="entry name" value="Methylpurine-DNA glycosylase (MPG)"/>
    <property type="match status" value="1"/>
</dbReference>
<accession>A0A5B2TEF4</accession>
<dbReference type="EC" id="3.2.2.-" evidence="5"/>
<sequence>MVPVSRAFFARPAASVAQDLIGTILLVDGIGGLIVETEAYDHEDPASHSYAGRTARNASMFGPPGHAYVYRSYGLHWCLNFVSGVEPLGSAVLIRALQPMIGIEAMQLRRGVTAPKLLCGGPGRLSEALGVTGALDGHPLDEAPFLVLARERDVPVVCGPRIGISRATEMPWRFGLQGSAFLSRRFPDRAVPHAPARGRRCPSP</sequence>
<dbReference type="InterPro" id="IPR036995">
    <property type="entry name" value="MPG_sf"/>
</dbReference>
<dbReference type="FunFam" id="3.10.300.10:FF:000001">
    <property type="entry name" value="Putative 3-methyladenine DNA glycosylase"/>
    <property type="match status" value="1"/>
</dbReference>
<dbReference type="NCBIfam" id="TIGR00567">
    <property type="entry name" value="3mg"/>
    <property type="match status" value="1"/>
</dbReference>
<reference evidence="6 7" key="1">
    <citation type="journal article" date="2015" name="Int. J. Syst. Evol. Microbiol.">
        <title>Roseomonas oryzae sp. nov., isolated from paddy rhizosphere soil.</title>
        <authorList>
            <person name="Ramaprasad E.V."/>
            <person name="Sasikala Ch."/>
            <person name="Ramana Ch.V."/>
        </authorList>
    </citation>
    <scope>NUCLEOTIDE SEQUENCE [LARGE SCALE GENOMIC DNA]</scope>
    <source>
        <strain evidence="6 7">KCTC 42542</strain>
    </source>
</reference>
<evidence type="ECO:0000256" key="3">
    <source>
        <dbReference type="ARBA" id="ARBA00022801"/>
    </source>
</evidence>
<dbReference type="GO" id="GO:0003677">
    <property type="term" value="F:DNA binding"/>
    <property type="evidence" value="ECO:0007669"/>
    <property type="project" value="InterPro"/>
</dbReference>
<keyword evidence="2 5" id="KW-0227">DNA damage</keyword>
<dbReference type="InterPro" id="IPR003180">
    <property type="entry name" value="MPG"/>
</dbReference>
<proteinExistence type="inferred from homology"/>
<evidence type="ECO:0000256" key="2">
    <source>
        <dbReference type="ARBA" id="ARBA00022763"/>
    </source>
</evidence>
<dbReference type="Proteomes" id="UP000322110">
    <property type="component" value="Unassembled WGS sequence"/>
</dbReference>
<evidence type="ECO:0000313" key="7">
    <source>
        <dbReference type="Proteomes" id="UP000322110"/>
    </source>
</evidence>
<dbReference type="PANTHER" id="PTHR10429">
    <property type="entry name" value="DNA-3-METHYLADENINE GLYCOSYLASE"/>
    <property type="match status" value="1"/>
</dbReference>
<comment type="similarity">
    <text evidence="1 5">Belongs to the DNA glycosylase MPG family.</text>
</comment>
<dbReference type="RefSeq" id="WP_149812502.1">
    <property type="nucleotide sequence ID" value="NZ_VUKA01000005.1"/>
</dbReference>
<dbReference type="EMBL" id="VUKA01000005">
    <property type="protein sequence ID" value="KAA2212886.1"/>
    <property type="molecule type" value="Genomic_DNA"/>
</dbReference>
<protein>
    <recommendedName>
        <fullName evidence="5">Putative 3-methyladenine DNA glycosylase</fullName>
        <ecNumber evidence="5">3.2.2.-</ecNumber>
    </recommendedName>
</protein>
<dbReference type="HAMAP" id="MF_00527">
    <property type="entry name" value="3MGH"/>
    <property type="match status" value="1"/>
</dbReference>
<organism evidence="6 7">
    <name type="scientific">Teichococcus oryzae</name>
    <dbReference type="NCBI Taxonomy" id="1608942"/>
    <lineage>
        <taxon>Bacteria</taxon>
        <taxon>Pseudomonadati</taxon>
        <taxon>Pseudomonadota</taxon>
        <taxon>Alphaproteobacteria</taxon>
        <taxon>Acetobacterales</taxon>
        <taxon>Roseomonadaceae</taxon>
        <taxon>Roseomonas</taxon>
    </lineage>
</organism>
<keyword evidence="3 5" id="KW-0378">Hydrolase</keyword>
<dbReference type="PANTHER" id="PTHR10429:SF0">
    <property type="entry name" value="DNA-3-METHYLADENINE GLYCOSYLASE"/>
    <property type="match status" value="1"/>
</dbReference>
<comment type="caution">
    <text evidence="6">The sequence shown here is derived from an EMBL/GenBank/DDBJ whole genome shotgun (WGS) entry which is preliminary data.</text>
</comment>
<dbReference type="GO" id="GO:0003905">
    <property type="term" value="F:alkylbase DNA N-glycosylase activity"/>
    <property type="evidence" value="ECO:0007669"/>
    <property type="project" value="InterPro"/>
</dbReference>
<dbReference type="GO" id="GO:0006284">
    <property type="term" value="P:base-excision repair"/>
    <property type="evidence" value="ECO:0007669"/>
    <property type="project" value="InterPro"/>
</dbReference>
<evidence type="ECO:0000313" key="6">
    <source>
        <dbReference type="EMBL" id="KAA2212886.1"/>
    </source>
</evidence>
<evidence type="ECO:0000256" key="1">
    <source>
        <dbReference type="ARBA" id="ARBA00009232"/>
    </source>
</evidence>